<feature type="compositionally biased region" description="Low complexity" evidence="3">
    <location>
        <begin position="121"/>
        <end position="130"/>
    </location>
</feature>
<organism evidence="5 6">
    <name type="scientific">Nonomuraea rosea</name>
    <dbReference type="NCBI Taxonomy" id="638574"/>
    <lineage>
        <taxon>Bacteria</taxon>
        <taxon>Bacillati</taxon>
        <taxon>Actinomycetota</taxon>
        <taxon>Actinomycetes</taxon>
        <taxon>Streptosporangiales</taxon>
        <taxon>Streptosporangiaceae</taxon>
        <taxon>Nonomuraea</taxon>
    </lineage>
</organism>
<dbReference type="Proteomes" id="UP001500630">
    <property type="component" value="Unassembled WGS sequence"/>
</dbReference>
<dbReference type="Gene3D" id="1.10.150.130">
    <property type="match status" value="1"/>
</dbReference>
<evidence type="ECO:0000256" key="3">
    <source>
        <dbReference type="SAM" id="MobiDB-lite"/>
    </source>
</evidence>
<gene>
    <name evidence="5" type="ORF">GCM10022419_133360</name>
</gene>
<evidence type="ECO:0000259" key="4">
    <source>
        <dbReference type="PROSITE" id="PS51900"/>
    </source>
</evidence>
<protein>
    <recommendedName>
        <fullName evidence="4">Core-binding (CB) domain-containing protein</fullName>
    </recommendedName>
</protein>
<keyword evidence="6" id="KW-1185">Reference proteome</keyword>
<feature type="region of interest" description="Disordered" evidence="3">
    <location>
        <begin position="115"/>
        <end position="158"/>
    </location>
</feature>
<evidence type="ECO:0000313" key="6">
    <source>
        <dbReference type="Proteomes" id="UP001500630"/>
    </source>
</evidence>
<proteinExistence type="predicted"/>
<dbReference type="PROSITE" id="PS51900">
    <property type="entry name" value="CB"/>
    <property type="match status" value="1"/>
</dbReference>
<evidence type="ECO:0000313" key="5">
    <source>
        <dbReference type="EMBL" id="GAA3625095.1"/>
    </source>
</evidence>
<comment type="caution">
    <text evidence="5">The sequence shown here is derived from an EMBL/GenBank/DDBJ whole genome shotgun (WGS) entry which is preliminary data.</text>
</comment>
<feature type="domain" description="Core-binding (CB)" evidence="4">
    <location>
        <begin position="35"/>
        <end position="114"/>
    </location>
</feature>
<dbReference type="InterPro" id="IPR010998">
    <property type="entry name" value="Integrase_recombinase_N"/>
</dbReference>
<evidence type="ECO:0000256" key="2">
    <source>
        <dbReference type="PROSITE-ProRule" id="PRU01248"/>
    </source>
</evidence>
<evidence type="ECO:0000256" key="1">
    <source>
        <dbReference type="ARBA" id="ARBA00023125"/>
    </source>
</evidence>
<dbReference type="EMBL" id="BAABDQ010000076">
    <property type="protein sequence ID" value="GAA3625095.1"/>
    <property type="molecule type" value="Genomic_DNA"/>
</dbReference>
<accession>A0ABP7A548</accession>
<dbReference type="InterPro" id="IPR044068">
    <property type="entry name" value="CB"/>
</dbReference>
<sequence>MFSADASFPGYLATWRTVEVGTVDPVIAEQLGRSHPLAAHLDDFLTDLANAGKSAHTRRAYRGDLLAFAAHHGEEIGELTAAPVRAFLAEFAELSPASRKRKRAAVASFAKSARPFHQPSDCDSSVVDVVTGRPLRPGPGEAMSQQPGEGVDRLVIAE</sequence>
<dbReference type="InterPro" id="IPR004107">
    <property type="entry name" value="Integrase_SAM-like_N"/>
</dbReference>
<reference evidence="6" key="1">
    <citation type="journal article" date="2019" name="Int. J. Syst. Evol. Microbiol.">
        <title>The Global Catalogue of Microorganisms (GCM) 10K type strain sequencing project: providing services to taxonomists for standard genome sequencing and annotation.</title>
        <authorList>
            <consortium name="The Broad Institute Genomics Platform"/>
            <consortium name="The Broad Institute Genome Sequencing Center for Infectious Disease"/>
            <person name="Wu L."/>
            <person name="Ma J."/>
        </authorList>
    </citation>
    <scope>NUCLEOTIDE SEQUENCE [LARGE SCALE GENOMIC DNA]</scope>
    <source>
        <strain evidence="6">JCM 17326</strain>
    </source>
</reference>
<name>A0ABP7A548_9ACTN</name>
<keyword evidence="1 2" id="KW-0238">DNA-binding</keyword>
<dbReference type="SUPFAM" id="SSF47823">
    <property type="entry name" value="lambda integrase-like, N-terminal domain"/>
    <property type="match status" value="1"/>
</dbReference>
<dbReference type="Pfam" id="PF02899">
    <property type="entry name" value="Phage_int_SAM_1"/>
    <property type="match status" value="1"/>
</dbReference>